<proteinExistence type="predicted"/>
<name>A0ABV9H825_9HYPH</name>
<dbReference type="Proteomes" id="UP001596042">
    <property type="component" value="Unassembled WGS sequence"/>
</dbReference>
<evidence type="ECO:0008006" key="3">
    <source>
        <dbReference type="Google" id="ProtNLM"/>
    </source>
</evidence>
<dbReference type="EMBL" id="JBHSEL010000126">
    <property type="protein sequence ID" value="MFC4626519.1"/>
    <property type="molecule type" value="Genomic_DNA"/>
</dbReference>
<organism evidence="1 2">
    <name type="scientific">Daeguia caeni</name>
    <dbReference type="NCBI Taxonomy" id="439612"/>
    <lineage>
        <taxon>Bacteria</taxon>
        <taxon>Pseudomonadati</taxon>
        <taxon>Pseudomonadota</taxon>
        <taxon>Alphaproteobacteria</taxon>
        <taxon>Hyphomicrobiales</taxon>
        <taxon>Brucellaceae</taxon>
        <taxon>Daeguia</taxon>
    </lineage>
</organism>
<evidence type="ECO:0000313" key="2">
    <source>
        <dbReference type="Proteomes" id="UP001596042"/>
    </source>
</evidence>
<comment type="caution">
    <text evidence="1">The sequence shown here is derived from an EMBL/GenBank/DDBJ whole genome shotgun (WGS) entry which is preliminary data.</text>
</comment>
<protein>
    <recommendedName>
        <fullName evidence="3">DUF4926 domain-containing protein</fullName>
    </recommendedName>
</protein>
<evidence type="ECO:0000313" key="1">
    <source>
        <dbReference type="EMBL" id="MFC4626519.1"/>
    </source>
</evidence>
<sequence>MPRSRAFHDAALLGMEPVVECGDWVGYDRNGKPGLIRIINPDYHAAFVFDPDGQNSEAVYPLPEGSVSCGLEIR</sequence>
<keyword evidence="2" id="KW-1185">Reference proteome</keyword>
<dbReference type="RefSeq" id="WP_374830665.1">
    <property type="nucleotide sequence ID" value="NZ_JBHEEZ010000005.1"/>
</dbReference>
<reference evidence="2" key="1">
    <citation type="journal article" date="2019" name="Int. J. Syst. Evol. Microbiol.">
        <title>The Global Catalogue of Microorganisms (GCM) 10K type strain sequencing project: providing services to taxonomists for standard genome sequencing and annotation.</title>
        <authorList>
            <consortium name="The Broad Institute Genomics Platform"/>
            <consortium name="The Broad Institute Genome Sequencing Center for Infectious Disease"/>
            <person name="Wu L."/>
            <person name="Ma J."/>
        </authorList>
    </citation>
    <scope>NUCLEOTIDE SEQUENCE [LARGE SCALE GENOMIC DNA]</scope>
    <source>
        <strain evidence="2">CGMCC 1.15731</strain>
    </source>
</reference>
<gene>
    <name evidence="1" type="ORF">ACFO1V_15120</name>
</gene>
<accession>A0ABV9H825</accession>